<accession>A0A4Y7K3C4</accession>
<keyword evidence="4" id="KW-1185">Reference proteome</keyword>
<evidence type="ECO:0000313" key="4">
    <source>
        <dbReference type="Proteomes" id="UP000316621"/>
    </source>
</evidence>
<dbReference type="Pfam" id="PF12819">
    <property type="entry name" value="Malectin_like"/>
    <property type="match status" value="1"/>
</dbReference>
<dbReference type="STRING" id="3469.A0A4Y7K3C4"/>
<evidence type="ECO:0000313" key="3">
    <source>
        <dbReference type="EMBL" id="RZC67873.1"/>
    </source>
</evidence>
<sequence>MNHQIPNLLLVLSVFSYFSCFLVLVPVNAEVFLSIDCGSSSLKPHTDYNSIVWVADDPYIQTGETHEVMIDAPDVEAWDSRVMSTLRAFPTPKKNCYSIDIDDKAKDSTSTTKVERFLVRASFYYGNYDNKFSPPTFNLQFNGNSWSQIVTDQDNIIYAEMVFALNKGNNINICLAQTQPDHIPFISALEVRSLNDPYAYSYINRNHPLFFFERFAFGTSTTIRYPQDDLDRIWAPFQTNIRVRSNSLYRNVNIDEAKSLESLSASLKKLIEIKNSNLSSPPVAFLRYNYDGPPNAILKTHLSSSEKLSYTGVSDPKVPINHNAYFSEATRLNSTQKRSFNNKLDGVDIRPSGPVTPLFGYAIEVLIFNVTSFATSSSYSIDFVRTKDSNLPPLINAIEGYTVGDKLVQGTNSSDDWNGDPCLPSPYTWDWVACSSDADSPRVTAL</sequence>
<dbReference type="Gramene" id="RZC67873">
    <property type="protein sequence ID" value="RZC67873"/>
    <property type="gene ID" value="C5167_011563"/>
</dbReference>
<evidence type="ECO:0000256" key="1">
    <source>
        <dbReference type="ARBA" id="ARBA00004167"/>
    </source>
</evidence>
<dbReference type="EMBL" id="CM010720">
    <property type="protein sequence ID" value="RZC67873.1"/>
    <property type="molecule type" value="Genomic_DNA"/>
</dbReference>
<gene>
    <name evidence="3" type="ORF">C5167_011563</name>
</gene>
<dbReference type="OMA" id="PRINNAW"/>
<organism evidence="3 4">
    <name type="scientific">Papaver somniferum</name>
    <name type="common">Opium poppy</name>
    <dbReference type="NCBI Taxonomy" id="3469"/>
    <lineage>
        <taxon>Eukaryota</taxon>
        <taxon>Viridiplantae</taxon>
        <taxon>Streptophyta</taxon>
        <taxon>Embryophyta</taxon>
        <taxon>Tracheophyta</taxon>
        <taxon>Spermatophyta</taxon>
        <taxon>Magnoliopsida</taxon>
        <taxon>Ranunculales</taxon>
        <taxon>Papaveraceae</taxon>
        <taxon>Papaveroideae</taxon>
        <taxon>Papaver</taxon>
    </lineage>
</organism>
<dbReference type="GO" id="GO:0016020">
    <property type="term" value="C:membrane"/>
    <property type="evidence" value="ECO:0007669"/>
    <property type="project" value="UniProtKB-SubCell"/>
</dbReference>
<protein>
    <recommendedName>
        <fullName evidence="2">Malectin-like domain-containing protein</fullName>
    </recommendedName>
</protein>
<evidence type="ECO:0000259" key="2">
    <source>
        <dbReference type="Pfam" id="PF12819"/>
    </source>
</evidence>
<feature type="domain" description="Malectin-like" evidence="2">
    <location>
        <begin position="35"/>
        <end position="403"/>
    </location>
</feature>
<dbReference type="AlphaFoldDB" id="A0A4Y7K3C4"/>
<name>A0A4Y7K3C4_PAPSO</name>
<reference evidence="3 4" key="1">
    <citation type="journal article" date="2018" name="Science">
        <title>The opium poppy genome and morphinan production.</title>
        <authorList>
            <person name="Guo L."/>
            <person name="Winzer T."/>
            <person name="Yang X."/>
            <person name="Li Y."/>
            <person name="Ning Z."/>
            <person name="He Z."/>
            <person name="Teodor R."/>
            <person name="Lu Y."/>
            <person name="Bowser T.A."/>
            <person name="Graham I.A."/>
            <person name="Ye K."/>
        </authorList>
    </citation>
    <scope>NUCLEOTIDE SEQUENCE [LARGE SCALE GENOMIC DNA]</scope>
    <source>
        <strain evidence="4">cv. HN1</strain>
        <tissue evidence="3">Leaves</tissue>
    </source>
</reference>
<dbReference type="PANTHER" id="PTHR45631:SF44">
    <property type="entry name" value="CARBOHYDRATE-BINDING PROTEIN OF THE ER PROTEIN"/>
    <property type="match status" value="1"/>
</dbReference>
<dbReference type="InterPro" id="IPR024788">
    <property type="entry name" value="Malectin-like_Carb-bd_dom"/>
</dbReference>
<dbReference type="PANTHER" id="PTHR45631">
    <property type="entry name" value="OS07G0107800 PROTEIN-RELATED"/>
    <property type="match status" value="1"/>
</dbReference>
<dbReference type="Proteomes" id="UP000316621">
    <property type="component" value="Chromosome 6"/>
</dbReference>
<comment type="subcellular location">
    <subcellularLocation>
        <location evidence="1">Membrane</location>
        <topology evidence="1">Single-pass membrane protein</topology>
    </subcellularLocation>
</comment>
<proteinExistence type="predicted"/>